<feature type="compositionally biased region" description="Polar residues" evidence="11">
    <location>
        <begin position="111"/>
        <end position="121"/>
    </location>
</feature>
<dbReference type="NCBIfam" id="TIGR02395">
    <property type="entry name" value="rpoN_sigma"/>
    <property type="match status" value="1"/>
</dbReference>
<dbReference type="PROSITE" id="PS50044">
    <property type="entry name" value="SIGMA54_3"/>
    <property type="match status" value="1"/>
</dbReference>
<dbReference type="FunFam" id="1.10.10.60:FF:000045">
    <property type="entry name" value="RNA polymerase sigma-54 factor"/>
    <property type="match status" value="1"/>
</dbReference>
<feature type="domain" description="RNA polymerase sigma factor 54 core-binding" evidence="13">
    <location>
        <begin position="130"/>
        <end position="319"/>
    </location>
</feature>
<evidence type="ECO:0000256" key="2">
    <source>
        <dbReference type="ARBA" id="ARBA00019942"/>
    </source>
</evidence>
<comment type="similarity">
    <text evidence="1 10">Belongs to the sigma-54 factor family.</text>
</comment>
<reference evidence="14 15" key="1">
    <citation type="journal article" date="2018" name="ISME J.">
        <title>Endosymbiont genomes yield clues of tubeworm success.</title>
        <authorList>
            <person name="Li Y."/>
            <person name="Liles M.R."/>
            <person name="Halanych K.M."/>
        </authorList>
    </citation>
    <scope>NUCLEOTIDE SEQUENCE [LARGE SCALE GENOMIC DNA]</scope>
    <source>
        <strain evidence="14">A1462</strain>
    </source>
</reference>
<keyword evidence="7 10" id="KW-0731">Sigma factor</keyword>
<dbReference type="PANTHER" id="PTHR32248">
    <property type="entry name" value="RNA POLYMERASE SIGMA-54 FACTOR"/>
    <property type="match status" value="1"/>
</dbReference>
<keyword evidence="6 10" id="KW-0805">Transcription regulation</keyword>
<keyword evidence="4 10" id="KW-0808">Transferase</keyword>
<dbReference type="PIRSF" id="PIRSF000774">
    <property type="entry name" value="RpoN"/>
    <property type="match status" value="1"/>
</dbReference>
<feature type="domain" description="RNA polymerase sigma factor 54 DNA-binding" evidence="12">
    <location>
        <begin position="333"/>
        <end position="491"/>
    </location>
</feature>
<evidence type="ECO:0000256" key="1">
    <source>
        <dbReference type="ARBA" id="ARBA00008798"/>
    </source>
</evidence>
<evidence type="ECO:0000256" key="10">
    <source>
        <dbReference type="PIRNR" id="PIRNR000774"/>
    </source>
</evidence>
<dbReference type="Proteomes" id="UP000254771">
    <property type="component" value="Unassembled WGS sequence"/>
</dbReference>
<dbReference type="InterPro" id="IPR038709">
    <property type="entry name" value="RpoN_core-bd_sf"/>
</dbReference>
<dbReference type="GO" id="GO:0006352">
    <property type="term" value="P:DNA-templated transcription initiation"/>
    <property type="evidence" value="ECO:0007669"/>
    <property type="project" value="InterPro"/>
</dbReference>
<dbReference type="InterPro" id="IPR000394">
    <property type="entry name" value="RNA_pol_sigma_54"/>
</dbReference>
<evidence type="ECO:0000256" key="6">
    <source>
        <dbReference type="ARBA" id="ARBA00023015"/>
    </source>
</evidence>
<dbReference type="Pfam" id="PF04552">
    <property type="entry name" value="Sigma54_DBD"/>
    <property type="match status" value="1"/>
</dbReference>
<comment type="caution">
    <text evidence="14">The sequence shown here is derived from an EMBL/GenBank/DDBJ whole genome shotgun (WGS) entry which is preliminary data.</text>
</comment>
<sequence length="493" mass="56155">MKQTLQLRLGQHLTMTPQLQQAIRLLQLSTLDLSQEVQEALEANPLLETEEEFERFSQNSDETAQKPEKQESTAEQLNDKNNEREVQTESPEMPEELPVDSEWTDVYDSYTPPTNNGSAESMDSDFLAQRGQAQTLQDHLLWQLNLTPFCPTDRVIATMIIDGVNEDGYLATSPEEILDALEDEEMTLEDVEAVLHRIQAFDPPGVAAQDPRECLLIQLRQLSEDTPYRQPTIRLCEDFFKLLATQDQAQIKRRMKVTDDELSSMTQLIRTLHPHPGSLIAESEPQYVIPDVFVTRHNGTWRVELNPEAAPRLRVNTDYAKLIRRADSGKDNTFLKNHLQEARWFIKSLLSRNDTILRVASRIVEVQQGYFEHGAEAMKPLVLRDIAEALEMHESTISRVTTQKYMHTPRGTLEFKYFFSSHVSTSAGGECSATAIRALIKKLIAAEKQTKPLSDNKIATILSEQGINVARRTVAKYRESMTIPPSNERKRLV</sequence>
<dbReference type="NCBIfam" id="NF009118">
    <property type="entry name" value="PRK12469.1"/>
    <property type="match status" value="1"/>
</dbReference>
<dbReference type="Pfam" id="PF00309">
    <property type="entry name" value="Sigma54_AID"/>
    <property type="match status" value="1"/>
</dbReference>
<evidence type="ECO:0000313" key="14">
    <source>
        <dbReference type="EMBL" id="RDH86728.1"/>
    </source>
</evidence>
<dbReference type="PROSITE" id="PS00717">
    <property type="entry name" value="SIGMA54_1"/>
    <property type="match status" value="1"/>
</dbReference>
<dbReference type="GO" id="GO:0001216">
    <property type="term" value="F:DNA-binding transcription activator activity"/>
    <property type="evidence" value="ECO:0007669"/>
    <property type="project" value="InterPro"/>
</dbReference>
<feature type="compositionally biased region" description="Acidic residues" evidence="11">
    <location>
        <begin position="92"/>
        <end position="105"/>
    </location>
</feature>
<comment type="function">
    <text evidence="10">Sigma factors are initiation factors that promote the attachment of RNA polymerase to specific initiation sites and are then released.</text>
</comment>
<name>A0A370DPE9_9GAMM</name>
<dbReference type="GO" id="GO:0016779">
    <property type="term" value="F:nucleotidyltransferase activity"/>
    <property type="evidence" value="ECO:0007669"/>
    <property type="project" value="UniProtKB-KW"/>
</dbReference>
<dbReference type="FunFam" id="1.10.10.1330:FF:000001">
    <property type="entry name" value="RNA polymerase sigma-54 factor"/>
    <property type="match status" value="1"/>
</dbReference>
<dbReference type="GO" id="GO:0000976">
    <property type="term" value="F:transcription cis-regulatory region binding"/>
    <property type="evidence" value="ECO:0007669"/>
    <property type="project" value="UniProtKB-ARBA"/>
</dbReference>
<dbReference type="AlphaFoldDB" id="A0A370DPE9"/>
<proteinExistence type="inferred from homology"/>
<protein>
    <recommendedName>
        <fullName evidence="2 10">RNA polymerase sigma-54 factor</fullName>
    </recommendedName>
</protein>
<dbReference type="PRINTS" id="PR00045">
    <property type="entry name" value="SIGMA54FCT"/>
</dbReference>
<dbReference type="GO" id="GO:0032993">
    <property type="term" value="C:protein-DNA complex"/>
    <property type="evidence" value="ECO:0007669"/>
    <property type="project" value="UniProtKB-ARBA"/>
</dbReference>
<dbReference type="Gene3D" id="1.10.10.60">
    <property type="entry name" value="Homeodomain-like"/>
    <property type="match status" value="1"/>
</dbReference>
<dbReference type="InterPro" id="IPR007046">
    <property type="entry name" value="RNA_pol_sigma_54_core-bd"/>
</dbReference>
<dbReference type="Pfam" id="PF04963">
    <property type="entry name" value="Sigma54_CBD"/>
    <property type="match status" value="1"/>
</dbReference>
<keyword evidence="9 10" id="KW-0804">Transcription</keyword>
<dbReference type="GO" id="GO:0016987">
    <property type="term" value="F:sigma factor activity"/>
    <property type="evidence" value="ECO:0007669"/>
    <property type="project" value="UniProtKB-KW"/>
</dbReference>
<evidence type="ECO:0000256" key="7">
    <source>
        <dbReference type="ARBA" id="ARBA00023082"/>
    </source>
</evidence>
<dbReference type="EMBL" id="QFXE01000008">
    <property type="protein sequence ID" value="RDH86728.1"/>
    <property type="molecule type" value="Genomic_DNA"/>
</dbReference>
<evidence type="ECO:0000256" key="9">
    <source>
        <dbReference type="ARBA" id="ARBA00023163"/>
    </source>
</evidence>
<dbReference type="GO" id="GO:0000428">
    <property type="term" value="C:DNA-directed RNA polymerase complex"/>
    <property type="evidence" value="ECO:0007669"/>
    <property type="project" value="UniProtKB-KW"/>
</dbReference>
<evidence type="ECO:0000313" key="15">
    <source>
        <dbReference type="Proteomes" id="UP000254771"/>
    </source>
</evidence>
<evidence type="ECO:0000256" key="3">
    <source>
        <dbReference type="ARBA" id="ARBA00022478"/>
    </source>
</evidence>
<dbReference type="InterPro" id="IPR007634">
    <property type="entry name" value="RNA_pol_sigma_54_DNA-bd"/>
</dbReference>
<keyword evidence="8 10" id="KW-0238">DNA-binding</keyword>
<keyword evidence="15" id="KW-1185">Reference proteome</keyword>
<dbReference type="NCBIfam" id="NF004595">
    <property type="entry name" value="PRK05932.1-2"/>
    <property type="match status" value="1"/>
</dbReference>
<evidence type="ECO:0000256" key="4">
    <source>
        <dbReference type="ARBA" id="ARBA00022679"/>
    </source>
</evidence>
<organism evidence="14 15">
    <name type="scientific">endosymbiont of Escarpia spicata</name>
    <dbReference type="NCBI Taxonomy" id="2200908"/>
    <lineage>
        <taxon>Bacteria</taxon>
        <taxon>Pseudomonadati</taxon>
        <taxon>Pseudomonadota</taxon>
        <taxon>Gammaproteobacteria</taxon>
        <taxon>sulfur-oxidizing symbionts</taxon>
    </lineage>
</organism>
<evidence type="ECO:0000256" key="8">
    <source>
        <dbReference type="ARBA" id="ARBA00023125"/>
    </source>
</evidence>
<evidence type="ECO:0000256" key="11">
    <source>
        <dbReference type="SAM" id="MobiDB-lite"/>
    </source>
</evidence>
<keyword evidence="3 10" id="KW-0240">DNA-directed RNA polymerase</keyword>
<feature type="compositionally biased region" description="Basic and acidic residues" evidence="11">
    <location>
        <begin position="63"/>
        <end position="87"/>
    </location>
</feature>
<dbReference type="PROSITE" id="PS00718">
    <property type="entry name" value="SIGMA54_2"/>
    <property type="match status" value="1"/>
</dbReference>
<gene>
    <name evidence="14" type="ORF">DIZ78_07460</name>
</gene>
<evidence type="ECO:0000259" key="12">
    <source>
        <dbReference type="Pfam" id="PF04552"/>
    </source>
</evidence>
<dbReference type="PANTHER" id="PTHR32248:SF4">
    <property type="entry name" value="RNA POLYMERASE SIGMA-54 FACTOR"/>
    <property type="match status" value="1"/>
</dbReference>
<evidence type="ECO:0000256" key="5">
    <source>
        <dbReference type="ARBA" id="ARBA00022695"/>
    </source>
</evidence>
<dbReference type="Gene3D" id="1.10.10.1330">
    <property type="entry name" value="RNA polymerase sigma-54 factor, core-binding domain"/>
    <property type="match status" value="1"/>
</dbReference>
<feature type="region of interest" description="Disordered" evidence="11">
    <location>
        <begin position="43"/>
        <end position="122"/>
    </location>
</feature>
<accession>A0A370DPE9</accession>
<keyword evidence="5 10" id="KW-0548">Nucleotidyltransferase</keyword>
<evidence type="ECO:0000259" key="13">
    <source>
        <dbReference type="Pfam" id="PF04963"/>
    </source>
</evidence>